<dbReference type="RefSeq" id="WP_262623978.1">
    <property type="nucleotide sequence ID" value="NZ_JAOQKI010000014.1"/>
</dbReference>
<name>A0ABT2SET3_9FIRM</name>
<accession>A0ABT2SET3</accession>
<dbReference type="EMBL" id="JAOQKI010000014">
    <property type="protein sequence ID" value="MCU6717554.1"/>
    <property type="molecule type" value="Genomic_DNA"/>
</dbReference>
<organism evidence="1 2">
    <name type="scientific">Roseburia amylophila</name>
    <dbReference type="NCBI Taxonomy" id="2981794"/>
    <lineage>
        <taxon>Bacteria</taxon>
        <taxon>Bacillati</taxon>
        <taxon>Bacillota</taxon>
        <taxon>Clostridia</taxon>
        <taxon>Lachnospirales</taxon>
        <taxon>Lachnospiraceae</taxon>
        <taxon>Roseburia</taxon>
    </lineage>
</organism>
<dbReference type="InterPro" id="IPR046484">
    <property type="entry name" value="DUF6577"/>
</dbReference>
<evidence type="ECO:0000313" key="2">
    <source>
        <dbReference type="Proteomes" id="UP001209666"/>
    </source>
</evidence>
<proteinExistence type="predicted"/>
<gene>
    <name evidence="1" type="ORF">OCV43_09725</name>
</gene>
<sequence>MEYSISWFGPLFISEEWSNGLAAVFNKKTFFDTITDNVGVLSKSTLEKYLKKYLESGEIVRIGRNAYCARGKLKDYEYDYSDIAVHIAKILKEDFYDLDFRISELYQMNRFLNHQIAHNVIFVFVEKELCISAFERLKKEYEGNILINPTEEDFFNYRREDMIVVRNLLTESPKGKNEVWHTGLEKLLVDIFSEKLIKAMFSESEYPVIYETAFNSYVVDESQMFRYAKRRKSADKIKKFIQEETDAKLRLE</sequence>
<evidence type="ECO:0000313" key="1">
    <source>
        <dbReference type="EMBL" id="MCU6717554.1"/>
    </source>
</evidence>
<dbReference type="Proteomes" id="UP001209666">
    <property type="component" value="Unassembled WGS sequence"/>
</dbReference>
<keyword evidence="2" id="KW-1185">Reference proteome</keyword>
<reference evidence="1 2" key="1">
    <citation type="journal article" date="2021" name="ISME Commun">
        <title>Automated analysis of genomic sequences facilitates high-throughput and comprehensive description of bacteria.</title>
        <authorList>
            <person name="Hitch T.C.A."/>
        </authorList>
    </citation>
    <scope>NUCLEOTIDE SEQUENCE [LARGE SCALE GENOMIC DNA]</scope>
    <source>
        <strain evidence="1 2">Sanger_19</strain>
    </source>
</reference>
<protein>
    <submittedName>
        <fullName evidence="1">Uncharacterized protein</fullName>
    </submittedName>
</protein>
<dbReference type="Pfam" id="PF20217">
    <property type="entry name" value="DUF6577"/>
    <property type="match status" value="1"/>
</dbReference>
<comment type="caution">
    <text evidence="1">The sequence shown here is derived from an EMBL/GenBank/DDBJ whole genome shotgun (WGS) entry which is preliminary data.</text>
</comment>